<evidence type="ECO:0000256" key="3">
    <source>
        <dbReference type="ARBA" id="ARBA00022676"/>
    </source>
</evidence>
<evidence type="ECO:0000256" key="5">
    <source>
        <dbReference type="ARBA" id="ARBA00023136"/>
    </source>
</evidence>
<accession>A0A2M7RPH7</accession>
<evidence type="ECO:0000256" key="1">
    <source>
        <dbReference type="ARBA" id="ARBA00022475"/>
    </source>
</evidence>
<dbReference type="AlphaFoldDB" id="A0A2M7RPH7"/>
<keyword evidence="3" id="KW-0328">Glycosyltransferase</keyword>
<proteinExistence type="predicted"/>
<gene>
    <name evidence="6" type="ORF">COY61_00245</name>
</gene>
<sequence>MNYHIMIDDKFIDGFINDSENVSIKNINRYFIRGLKKNALYVNHPKAEWVGDVGSDDFRNILNRITDKDKIFVHWYDLCIGKLMLTIDKNIPLYVVYWGGEFYEDPFPYHIDWICDAITRQYVKKAYIFPGQWPKHPIKILKHLWWLLNYKNINKKEFELKRLTVRRINYLLLDPNLFSADFDKIKSIYELNELHGLPFVYNQNFDLANELRTVKIKDDKINVQIGNSANESNNHADCIKALEKFNNKNIKIILPLSYGALNYAEFVKKYCLKTFLNKCEFIEKFMSRIEYVEKLKEVDVAVMFHNRSQAFGNCITLLTLGKKLYIKSDNPFSQLFQKVGIVVFDAKTIKDITFEEFSRPLTDRQIQSNIEKISNLFSEKRRLEDLSNLLN</sequence>
<dbReference type="EMBL" id="PFMI01000006">
    <property type="protein sequence ID" value="PIZ01232.1"/>
    <property type="molecule type" value="Genomic_DNA"/>
</dbReference>
<dbReference type="GO" id="GO:0008417">
    <property type="term" value="F:fucosyltransferase activity"/>
    <property type="evidence" value="ECO:0007669"/>
    <property type="project" value="InterPro"/>
</dbReference>
<dbReference type="InterPro" id="IPR009993">
    <property type="entry name" value="WecF"/>
</dbReference>
<dbReference type="Pfam" id="PF07429">
    <property type="entry name" value="Glyco_transf_56"/>
    <property type="match status" value="1"/>
</dbReference>
<dbReference type="Proteomes" id="UP000229371">
    <property type="component" value="Unassembled WGS sequence"/>
</dbReference>
<keyword evidence="5" id="KW-0472">Membrane</keyword>
<evidence type="ECO:0008006" key="8">
    <source>
        <dbReference type="Google" id="ProtNLM"/>
    </source>
</evidence>
<keyword evidence="1" id="KW-1003">Cell membrane</keyword>
<evidence type="ECO:0000313" key="6">
    <source>
        <dbReference type="EMBL" id="PIZ01232.1"/>
    </source>
</evidence>
<evidence type="ECO:0000313" key="7">
    <source>
        <dbReference type="Proteomes" id="UP000229371"/>
    </source>
</evidence>
<organism evidence="6 7">
    <name type="scientific">bacterium (Candidatus Gribaldobacteria) CG_4_10_14_0_8_um_filter_33_9</name>
    <dbReference type="NCBI Taxonomy" id="2014266"/>
    <lineage>
        <taxon>Bacteria</taxon>
        <taxon>Candidatus Gribaldobacteria</taxon>
    </lineage>
</organism>
<comment type="caution">
    <text evidence="6">The sequence shown here is derived from an EMBL/GenBank/DDBJ whole genome shotgun (WGS) entry which is preliminary data.</text>
</comment>
<keyword evidence="4" id="KW-0808">Transferase</keyword>
<keyword evidence="2" id="KW-0997">Cell inner membrane</keyword>
<name>A0A2M7RPH7_9BACT</name>
<evidence type="ECO:0000256" key="4">
    <source>
        <dbReference type="ARBA" id="ARBA00022679"/>
    </source>
</evidence>
<evidence type="ECO:0000256" key="2">
    <source>
        <dbReference type="ARBA" id="ARBA00022519"/>
    </source>
</evidence>
<dbReference type="GO" id="GO:0009246">
    <property type="term" value="P:enterobacterial common antigen biosynthetic process"/>
    <property type="evidence" value="ECO:0007669"/>
    <property type="project" value="InterPro"/>
</dbReference>
<reference evidence="7" key="1">
    <citation type="submission" date="2017-09" db="EMBL/GenBank/DDBJ databases">
        <title>Depth-based differentiation of microbial function through sediment-hosted aquifers and enrichment of novel symbionts in the deep terrestrial subsurface.</title>
        <authorList>
            <person name="Probst A.J."/>
            <person name="Ladd B."/>
            <person name="Jarett J.K."/>
            <person name="Geller-Mcgrath D.E."/>
            <person name="Sieber C.M.K."/>
            <person name="Emerson J.B."/>
            <person name="Anantharaman K."/>
            <person name="Thomas B.C."/>
            <person name="Malmstrom R."/>
            <person name="Stieglmeier M."/>
            <person name="Klingl A."/>
            <person name="Woyke T."/>
            <person name="Ryan C.M."/>
            <person name="Banfield J.F."/>
        </authorList>
    </citation>
    <scope>NUCLEOTIDE SEQUENCE [LARGE SCALE GENOMIC DNA]</scope>
</reference>
<protein>
    <recommendedName>
        <fullName evidence="8">4-alpha-L-fucosyltransferase</fullName>
    </recommendedName>
</protein>